<evidence type="ECO:0000256" key="4">
    <source>
        <dbReference type="ARBA" id="ARBA00010617"/>
    </source>
</evidence>
<dbReference type="GO" id="GO:0005506">
    <property type="term" value="F:iron ion binding"/>
    <property type="evidence" value="ECO:0007669"/>
    <property type="project" value="InterPro"/>
</dbReference>
<dbReference type="GO" id="GO:0016020">
    <property type="term" value="C:membrane"/>
    <property type="evidence" value="ECO:0007669"/>
    <property type="project" value="UniProtKB-SubCell"/>
</dbReference>
<evidence type="ECO:0000313" key="17">
    <source>
        <dbReference type="Proteomes" id="UP000250043"/>
    </source>
</evidence>
<keyword evidence="11 14" id="KW-0503">Monooxygenase</keyword>
<comment type="cofactor">
    <cofactor evidence="1 13">
        <name>heme</name>
        <dbReference type="ChEBI" id="CHEBI:30413"/>
    </cofactor>
</comment>
<dbReference type="AlphaFoldDB" id="A0A8E2DLW2"/>
<keyword evidence="10 13" id="KW-0408">Iron</keyword>
<comment type="subcellular location">
    <subcellularLocation>
        <location evidence="2">Membrane</location>
        <topology evidence="2">Single-pass membrane protein</topology>
    </subcellularLocation>
</comment>
<keyword evidence="17" id="KW-1185">Reference proteome</keyword>
<dbReference type="GO" id="GO:0016705">
    <property type="term" value="F:oxidoreductase activity, acting on paired donors, with incorporation or reduction of molecular oxygen"/>
    <property type="evidence" value="ECO:0007669"/>
    <property type="project" value="InterPro"/>
</dbReference>
<name>A0A8E2DLW2_9APHY</name>
<gene>
    <name evidence="16" type="ORF">OBBRIDRAFT_791743</name>
</gene>
<comment type="pathway">
    <text evidence="3">Secondary metabolite biosynthesis.</text>
</comment>
<dbReference type="PANTHER" id="PTHR46300:SF7">
    <property type="entry name" value="P450, PUTATIVE (EUROFUNG)-RELATED"/>
    <property type="match status" value="1"/>
</dbReference>
<evidence type="ECO:0000256" key="9">
    <source>
        <dbReference type="ARBA" id="ARBA00023002"/>
    </source>
</evidence>
<evidence type="ECO:0000256" key="12">
    <source>
        <dbReference type="ARBA" id="ARBA00023136"/>
    </source>
</evidence>
<evidence type="ECO:0000256" key="11">
    <source>
        <dbReference type="ARBA" id="ARBA00023033"/>
    </source>
</evidence>
<evidence type="ECO:0000256" key="3">
    <source>
        <dbReference type="ARBA" id="ARBA00005179"/>
    </source>
</evidence>
<dbReference type="Pfam" id="PF00067">
    <property type="entry name" value="p450"/>
    <property type="match status" value="1"/>
</dbReference>
<dbReference type="EMBL" id="KV722376">
    <property type="protein sequence ID" value="OCH91992.1"/>
    <property type="molecule type" value="Genomic_DNA"/>
</dbReference>
<sequence>MMHIIPFFASTIVLSDLQLGSIILLSIFLILKRYRHTKVSRGLPYPPGPPGKPFVGSISEIAQYEAPRALARYREQYGDLVMLQGLGNKILVLNSLQAINDLLDQRGSIYSCRPNSVFGGELMGMKDGTLYLQHGEEWHAHRKLAHTVLGPAYVKQFFEMQEGIAATLAKSLIENPVEFFPLVRMSAGRIILGVLYGIPPSAAQTEYILLGERLMEVAAKATAAGKYLCDLLPFLKYAPACVPFQREAQIGRDLFFDFMTKPFHYVKHNITACSTYPSLVPTMLSSPPEDVSDLEKRLLWTTGALFAAGAETTYATVLSFILAMALNPEVQKKAQAEIEKVIGSRRLPAMHDRQGLPYVEAVVKETMRWQPSAPLSVPRRSDAHDYYQGYFIPKDTVIVPNIWAIAYAPNAKYNPEAFIPERFLDPEQPAVDPKLWAFGFGRRKCPGLYLGDNSVFILIATLLAAFDISPPKDSELVQEFTQHIVRFPKPYSCRIVPRSNAVVNLVEARAASSVM</sequence>
<reference evidence="16 17" key="1">
    <citation type="submission" date="2016-07" db="EMBL/GenBank/DDBJ databases">
        <title>Draft genome of the white-rot fungus Obba rivulosa 3A-2.</title>
        <authorList>
            <consortium name="DOE Joint Genome Institute"/>
            <person name="Miettinen O."/>
            <person name="Riley R."/>
            <person name="Acob R."/>
            <person name="Barry K."/>
            <person name="Cullen D."/>
            <person name="De Vries R."/>
            <person name="Hainaut M."/>
            <person name="Hatakka A."/>
            <person name="Henrissat B."/>
            <person name="Hilden K."/>
            <person name="Kuo R."/>
            <person name="Labutti K."/>
            <person name="Lipzen A."/>
            <person name="Makela M.R."/>
            <person name="Sandor L."/>
            <person name="Spatafora J.W."/>
            <person name="Grigoriev I.V."/>
            <person name="Hibbett D.S."/>
        </authorList>
    </citation>
    <scope>NUCLEOTIDE SEQUENCE [LARGE SCALE GENOMIC DNA]</scope>
    <source>
        <strain evidence="16 17">3A-2</strain>
    </source>
</reference>
<keyword evidence="7 13" id="KW-0479">Metal-binding</keyword>
<comment type="similarity">
    <text evidence="4 14">Belongs to the cytochrome P450 family.</text>
</comment>
<evidence type="ECO:0000256" key="13">
    <source>
        <dbReference type="PIRSR" id="PIRSR602401-1"/>
    </source>
</evidence>
<feature type="transmembrane region" description="Helical" evidence="15">
    <location>
        <begin position="6"/>
        <end position="31"/>
    </location>
</feature>
<protein>
    <submittedName>
        <fullName evidence="16">Cytochrome P450</fullName>
    </submittedName>
</protein>
<evidence type="ECO:0000256" key="10">
    <source>
        <dbReference type="ARBA" id="ARBA00023004"/>
    </source>
</evidence>
<dbReference type="SUPFAM" id="SSF48264">
    <property type="entry name" value="Cytochrome P450"/>
    <property type="match status" value="1"/>
</dbReference>
<dbReference type="Gene3D" id="1.10.630.10">
    <property type="entry name" value="Cytochrome P450"/>
    <property type="match status" value="1"/>
</dbReference>
<evidence type="ECO:0000256" key="5">
    <source>
        <dbReference type="ARBA" id="ARBA00022617"/>
    </source>
</evidence>
<dbReference type="CDD" id="cd11065">
    <property type="entry name" value="CYP64-like"/>
    <property type="match status" value="1"/>
</dbReference>
<evidence type="ECO:0000313" key="16">
    <source>
        <dbReference type="EMBL" id="OCH91992.1"/>
    </source>
</evidence>
<dbReference type="PANTHER" id="PTHR46300">
    <property type="entry name" value="P450, PUTATIVE (EUROFUNG)-RELATED-RELATED"/>
    <property type="match status" value="1"/>
</dbReference>
<dbReference type="OrthoDB" id="2789670at2759"/>
<evidence type="ECO:0000256" key="1">
    <source>
        <dbReference type="ARBA" id="ARBA00001971"/>
    </source>
</evidence>
<dbReference type="PRINTS" id="PR00385">
    <property type="entry name" value="P450"/>
</dbReference>
<dbReference type="InterPro" id="IPR001128">
    <property type="entry name" value="Cyt_P450"/>
</dbReference>
<keyword evidence="8 15" id="KW-1133">Transmembrane helix</keyword>
<evidence type="ECO:0000256" key="14">
    <source>
        <dbReference type="RuleBase" id="RU000461"/>
    </source>
</evidence>
<evidence type="ECO:0000256" key="6">
    <source>
        <dbReference type="ARBA" id="ARBA00022692"/>
    </source>
</evidence>
<evidence type="ECO:0000256" key="2">
    <source>
        <dbReference type="ARBA" id="ARBA00004167"/>
    </source>
</evidence>
<dbReference type="PRINTS" id="PR00463">
    <property type="entry name" value="EP450I"/>
</dbReference>
<organism evidence="16 17">
    <name type="scientific">Obba rivulosa</name>
    <dbReference type="NCBI Taxonomy" id="1052685"/>
    <lineage>
        <taxon>Eukaryota</taxon>
        <taxon>Fungi</taxon>
        <taxon>Dikarya</taxon>
        <taxon>Basidiomycota</taxon>
        <taxon>Agaricomycotina</taxon>
        <taxon>Agaricomycetes</taxon>
        <taxon>Polyporales</taxon>
        <taxon>Gelatoporiaceae</taxon>
        <taxon>Obba</taxon>
    </lineage>
</organism>
<dbReference type="InterPro" id="IPR002401">
    <property type="entry name" value="Cyt_P450_E_grp-I"/>
</dbReference>
<keyword evidence="12 15" id="KW-0472">Membrane</keyword>
<keyword evidence="6 15" id="KW-0812">Transmembrane</keyword>
<keyword evidence="5 13" id="KW-0349">Heme</keyword>
<dbReference type="PROSITE" id="PS00086">
    <property type="entry name" value="CYTOCHROME_P450"/>
    <property type="match status" value="1"/>
</dbReference>
<keyword evidence="9 14" id="KW-0560">Oxidoreductase</keyword>
<evidence type="ECO:0000256" key="15">
    <source>
        <dbReference type="SAM" id="Phobius"/>
    </source>
</evidence>
<dbReference type="Proteomes" id="UP000250043">
    <property type="component" value="Unassembled WGS sequence"/>
</dbReference>
<dbReference type="InterPro" id="IPR017972">
    <property type="entry name" value="Cyt_P450_CS"/>
</dbReference>
<evidence type="ECO:0000256" key="7">
    <source>
        <dbReference type="ARBA" id="ARBA00022723"/>
    </source>
</evidence>
<dbReference type="InterPro" id="IPR050364">
    <property type="entry name" value="Cytochrome_P450_fung"/>
</dbReference>
<dbReference type="InterPro" id="IPR036396">
    <property type="entry name" value="Cyt_P450_sf"/>
</dbReference>
<evidence type="ECO:0000256" key="8">
    <source>
        <dbReference type="ARBA" id="ARBA00022989"/>
    </source>
</evidence>
<feature type="binding site" description="axial binding residue" evidence="13">
    <location>
        <position position="445"/>
    </location>
    <ligand>
        <name>heme</name>
        <dbReference type="ChEBI" id="CHEBI:30413"/>
    </ligand>
    <ligandPart>
        <name>Fe</name>
        <dbReference type="ChEBI" id="CHEBI:18248"/>
    </ligandPart>
</feature>
<dbReference type="GO" id="GO:0004497">
    <property type="term" value="F:monooxygenase activity"/>
    <property type="evidence" value="ECO:0007669"/>
    <property type="project" value="UniProtKB-KW"/>
</dbReference>
<dbReference type="GO" id="GO:0020037">
    <property type="term" value="F:heme binding"/>
    <property type="evidence" value="ECO:0007669"/>
    <property type="project" value="InterPro"/>
</dbReference>
<accession>A0A8E2DLW2</accession>
<proteinExistence type="inferred from homology"/>